<protein>
    <submittedName>
        <fullName evidence="7">Cystatin-B</fullName>
    </submittedName>
</protein>
<dbReference type="PANTHER" id="PTHR11414">
    <property type="entry name" value="CYSTATIN FAMILY MEMBER"/>
    <property type="match status" value="1"/>
</dbReference>
<accession>A0A6G1SLW5</accession>
<evidence type="ECO:0000256" key="1">
    <source>
        <dbReference type="ARBA" id="ARBA00004496"/>
    </source>
</evidence>
<gene>
    <name evidence="7" type="primary">Cstb</name>
    <name evidence="7" type="ORF">g.314</name>
</gene>
<feature type="domain" description="Cystatin" evidence="6">
    <location>
        <begin position="35"/>
        <end position="119"/>
    </location>
</feature>
<evidence type="ECO:0000313" key="7">
    <source>
        <dbReference type="EMBL" id="MDE51369.1"/>
    </source>
</evidence>
<organism evidence="7">
    <name type="scientific">Aceria tosichella</name>
    <name type="common">wheat curl mite</name>
    <dbReference type="NCBI Taxonomy" id="561515"/>
    <lineage>
        <taxon>Eukaryota</taxon>
        <taxon>Metazoa</taxon>
        <taxon>Ecdysozoa</taxon>
        <taxon>Arthropoda</taxon>
        <taxon>Chelicerata</taxon>
        <taxon>Arachnida</taxon>
        <taxon>Acari</taxon>
        <taxon>Acariformes</taxon>
        <taxon>Trombidiformes</taxon>
        <taxon>Prostigmata</taxon>
        <taxon>Eupodina</taxon>
        <taxon>Eriophyoidea</taxon>
        <taxon>Eriophyidae</taxon>
        <taxon>Eriophyinae</taxon>
        <taxon>Aceriini</taxon>
        <taxon>Aceria</taxon>
    </lineage>
</organism>
<evidence type="ECO:0000256" key="4">
    <source>
        <dbReference type="ARBA" id="ARBA00022690"/>
    </source>
</evidence>
<dbReference type="GO" id="GO:0005829">
    <property type="term" value="C:cytosol"/>
    <property type="evidence" value="ECO:0007669"/>
    <property type="project" value="TreeGrafter"/>
</dbReference>
<reference evidence="7" key="1">
    <citation type="submission" date="2018-10" db="EMBL/GenBank/DDBJ databases">
        <title>Transcriptome assembly of Aceria tosichella (Wheat curl mite) Type 2.</title>
        <authorList>
            <person name="Scully E.D."/>
            <person name="Geib S.M."/>
            <person name="Palmer N.A."/>
            <person name="Gupta A.K."/>
            <person name="Sarath G."/>
            <person name="Tatineni S."/>
        </authorList>
    </citation>
    <scope>NUCLEOTIDE SEQUENCE</scope>
    <source>
        <strain evidence="7">LincolnNE</strain>
    </source>
</reference>
<proteinExistence type="inferred from homology"/>
<evidence type="ECO:0000256" key="2">
    <source>
        <dbReference type="ARBA" id="ARBA00009403"/>
    </source>
</evidence>
<dbReference type="SUPFAM" id="SSF54403">
    <property type="entry name" value="Cystatin/monellin"/>
    <property type="match status" value="1"/>
</dbReference>
<dbReference type="AlphaFoldDB" id="A0A6G1SLW5"/>
<dbReference type="InterPro" id="IPR001713">
    <property type="entry name" value="Prot_inh_stefin"/>
</dbReference>
<sequence>MSSSSGEEGIYVEDMMKVMFEARNIRMTDELELGPVDEPDEDICKLVDGIKADLETGSGKKFETLKPVRVRPRFVSGKHMFVKAKAKKADGTEQIIHVKIFEPVSGPLELKAYQLNHQPEDELVGF</sequence>
<evidence type="ECO:0000256" key="5">
    <source>
        <dbReference type="ARBA" id="ARBA00022704"/>
    </source>
</evidence>
<evidence type="ECO:0000256" key="3">
    <source>
        <dbReference type="ARBA" id="ARBA00022490"/>
    </source>
</evidence>
<dbReference type="EMBL" id="GGYP01006598">
    <property type="protein sequence ID" value="MDE51369.1"/>
    <property type="molecule type" value="Transcribed_RNA"/>
</dbReference>
<evidence type="ECO:0000259" key="6">
    <source>
        <dbReference type="Pfam" id="PF00031"/>
    </source>
</evidence>
<comment type="similarity">
    <text evidence="2">Belongs to the cystatin family.</text>
</comment>
<dbReference type="InterPro" id="IPR046350">
    <property type="entry name" value="Cystatin_sf"/>
</dbReference>
<keyword evidence="5" id="KW-0789">Thiol protease inhibitor</keyword>
<keyword evidence="4" id="KW-0646">Protease inhibitor</keyword>
<dbReference type="InterPro" id="IPR000010">
    <property type="entry name" value="Cystatin_dom"/>
</dbReference>
<keyword evidence="3" id="KW-0963">Cytoplasm</keyword>
<dbReference type="GO" id="GO:0004869">
    <property type="term" value="F:cysteine-type endopeptidase inhibitor activity"/>
    <property type="evidence" value="ECO:0007669"/>
    <property type="project" value="UniProtKB-KW"/>
</dbReference>
<name>A0A6G1SLW5_9ACAR</name>
<dbReference type="Gene3D" id="3.10.450.10">
    <property type="match status" value="1"/>
</dbReference>
<comment type="subcellular location">
    <subcellularLocation>
        <location evidence="1">Cytoplasm</location>
    </subcellularLocation>
</comment>
<dbReference type="PANTHER" id="PTHR11414:SF21">
    <property type="entry name" value="CYSTATIN 14A, TANDEM DUPLICATE 1-RELATED"/>
    <property type="match status" value="1"/>
</dbReference>
<dbReference type="Pfam" id="PF00031">
    <property type="entry name" value="Cystatin"/>
    <property type="match status" value="1"/>
</dbReference>